<dbReference type="InParanoid" id="A0A024G8K8"/>
<organism evidence="1 2">
    <name type="scientific">Albugo candida</name>
    <dbReference type="NCBI Taxonomy" id="65357"/>
    <lineage>
        <taxon>Eukaryota</taxon>
        <taxon>Sar</taxon>
        <taxon>Stramenopiles</taxon>
        <taxon>Oomycota</taxon>
        <taxon>Peronosporomycetes</taxon>
        <taxon>Albuginales</taxon>
        <taxon>Albuginaceae</taxon>
        <taxon>Albugo</taxon>
    </lineage>
</organism>
<dbReference type="EMBL" id="CAIX01000045">
    <property type="protein sequence ID" value="CCI43206.1"/>
    <property type="molecule type" value="Genomic_DNA"/>
</dbReference>
<gene>
    <name evidence="1" type="ORF">BN9_039900</name>
</gene>
<name>A0A024G8K8_9STRA</name>
<evidence type="ECO:0000313" key="1">
    <source>
        <dbReference type="EMBL" id="CCI43206.1"/>
    </source>
</evidence>
<keyword evidence="2" id="KW-1185">Reference proteome</keyword>
<dbReference type="Proteomes" id="UP000053237">
    <property type="component" value="Unassembled WGS sequence"/>
</dbReference>
<dbReference type="AlphaFoldDB" id="A0A024G8K8"/>
<accession>A0A024G8K8</accession>
<evidence type="ECO:0000313" key="2">
    <source>
        <dbReference type="Proteomes" id="UP000053237"/>
    </source>
</evidence>
<comment type="caution">
    <text evidence="1">The sequence shown here is derived from an EMBL/GenBank/DDBJ whole genome shotgun (WGS) entry which is preliminary data.</text>
</comment>
<reference evidence="1 2" key="1">
    <citation type="submission" date="2012-05" db="EMBL/GenBank/DDBJ databases">
        <title>Recombination and specialization in a pathogen metapopulation.</title>
        <authorList>
            <person name="Gardiner A."/>
            <person name="Kemen E."/>
            <person name="Schultz-Larsen T."/>
            <person name="MacLean D."/>
            <person name="Van Oosterhout C."/>
            <person name="Jones J.D.G."/>
        </authorList>
    </citation>
    <scope>NUCLEOTIDE SEQUENCE [LARGE SCALE GENOMIC DNA]</scope>
    <source>
        <strain evidence="1 2">Ac Nc2</strain>
    </source>
</reference>
<proteinExistence type="predicted"/>
<sequence>MRDQIRSMKNRLSCNGIDALGSESYDCRMPSVAAIICTSDHIRPSQESIGRDRMKSTTSKAKEYVKQNEFLLFSGYENNAVSYLPTYPCDTDRSSQILVRHSMPVFFYKLSGNLSCNNKCKLNKKLEFGDKELPAGS</sequence>
<protein>
    <submittedName>
        <fullName evidence="1">Uncharacterized protein</fullName>
    </submittedName>
</protein>